<evidence type="ECO:0008006" key="4">
    <source>
        <dbReference type="Google" id="ProtNLM"/>
    </source>
</evidence>
<dbReference type="RefSeq" id="WP_207527001.1">
    <property type="nucleotide sequence ID" value="NZ_CP071517.1"/>
</dbReference>
<evidence type="ECO:0000313" key="3">
    <source>
        <dbReference type="Proteomes" id="UP000663400"/>
    </source>
</evidence>
<keyword evidence="3" id="KW-1185">Reference proteome</keyword>
<proteinExistence type="predicted"/>
<evidence type="ECO:0000313" key="2">
    <source>
        <dbReference type="EMBL" id="QSX74536.1"/>
    </source>
</evidence>
<feature type="transmembrane region" description="Helical" evidence="1">
    <location>
        <begin position="12"/>
        <end position="34"/>
    </location>
</feature>
<feature type="transmembrane region" description="Helical" evidence="1">
    <location>
        <begin position="54"/>
        <end position="70"/>
    </location>
</feature>
<evidence type="ECO:0000256" key="1">
    <source>
        <dbReference type="SAM" id="Phobius"/>
    </source>
</evidence>
<accession>A0ABX7RAW1</accession>
<dbReference type="EMBL" id="CP071517">
    <property type="protein sequence ID" value="QSX74536.1"/>
    <property type="molecule type" value="Genomic_DNA"/>
</dbReference>
<reference evidence="2 3" key="1">
    <citation type="submission" date="2021-02" db="EMBL/GenBank/DDBJ databases">
        <title>Lysobacter arenosi sp. nov., isolated from soil of gangwondo yeongwol, south Korea.</title>
        <authorList>
            <person name="Kim K.R."/>
            <person name="Kim K.H."/>
            <person name="Jeon C.O."/>
        </authorList>
    </citation>
    <scope>NUCLEOTIDE SEQUENCE [LARGE SCALE GENOMIC DNA]</scope>
    <source>
        <strain evidence="2 3">R7</strain>
    </source>
</reference>
<protein>
    <recommendedName>
        <fullName evidence="4">Cardiolipin synthase N-terminal domain-containing protein</fullName>
    </recommendedName>
</protein>
<gene>
    <name evidence="2" type="ORF">HIV01_015340</name>
</gene>
<keyword evidence="1" id="KW-1133">Transmembrane helix</keyword>
<keyword evidence="1" id="KW-0812">Transmembrane</keyword>
<organism evidence="2 3">
    <name type="scientific">Lysobacter arenosi</name>
    <dbReference type="NCBI Taxonomy" id="2795387"/>
    <lineage>
        <taxon>Bacteria</taxon>
        <taxon>Pseudomonadati</taxon>
        <taxon>Pseudomonadota</taxon>
        <taxon>Gammaproteobacteria</taxon>
        <taxon>Lysobacterales</taxon>
        <taxon>Lysobacteraceae</taxon>
        <taxon>Lysobacter</taxon>
    </lineage>
</organism>
<dbReference type="Proteomes" id="UP000663400">
    <property type="component" value="Chromosome"/>
</dbReference>
<sequence>MSASDPKRTLALGGDMAGILIIATAFILVVLNTVATRTVVSGDFPKRQKMGQCLLIWLMPFAGAILVLALDRDSLRGGHDHQSVDDSLLDTVVKSAPFDHAPPGADDH</sequence>
<name>A0ABX7RAW1_9GAMM</name>
<keyword evidence="1" id="KW-0472">Membrane</keyword>